<sequence>MTYSLYITPTGNEMSLKAFKKHYDPNGWYIAKATCVRDKIRDDAIFHNAACDGNTLLFNEEDEEGGLFIDKRNGTTMMFRANPKSVEPETKTVTTEVSFPLPWDVDRVHLSLERLRRSQRKGSKYREMYLFVKTLTGKTITIMCCPEDSIAVAKSKIQDQEGIPIDQQRLINGGRQLEDDRTFSDYKIPKESTLHLNLRLRGGMYHPSSGRNGTGQIGGEVPPRTVKIKYGPKGTDILVVELSEGETCKSLTGKIKERLSAIRELSRELSSVEKRARDGSEDGDEGRDCKKSKT</sequence>
<dbReference type="eggNOG" id="KOG0003">
    <property type="taxonomic scope" value="Eukaryota"/>
</dbReference>
<proteinExistence type="predicted"/>
<accession>K0RLK3</accession>
<dbReference type="SUPFAM" id="SSF54236">
    <property type="entry name" value="Ubiquitin-like"/>
    <property type="match status" value="1"/>
</dbReference>
<dbReference type="PROSITE" id="PS50053">
    <property type="entry name" value="UBIQUITIN_2"/>
    <property type="match status" value="1"/>
</dbReference>
<dbReference type="Pfam" id="PF00240">
    <property type="entry name" value="ubiquitin"/>
    <property type="match status" value="1"/>
</dbReference>
<dbReference type="PANTHER" id="PTHR10666">
    <property type="entry name" value="UBIQUITIN"/>
    <property type="match status" value="1"/>
</dbReference>
<dbReference type="InterPro" id="IPR019956">
    <property type="entry name" value="Ubiquitin_dom"/>
</dbReference>
<dbReference type="InterPro" id="IPR050158">
    <property type="entry name" value="Ubiquitin_ubiquitin-like"/>
</dbReference>
<feature type="region of interest" description="Disordered" evidence="1">
    <location>
        <begin position="266"/>
        <end position="294"/>
    </location>
</feature>
<dbReference type="PRINTS" id="PR00348">
    <property type="entry name" value="UBIQUITIN"/>
</dbReference>
<dbReference type="Proteomes" id="UP000266841">
    <property type="component" value="Unassembled WGS sequence"/>
</dbReference>
<dbReference type="EMBL" id="AGNL01036439">
    <property type="protein sequence ID" value="EJK54060.1"/>
    <property type="molecule type" value="Genomic_DNA"/>
</dbReference>
<evidence type="ECO:0000313" key="4">
    <source>
        <dbReference type="Proteomes" id="UP000266841"/>
    </source>
</evidence>
<dbReference type="InterPro" id="IPR000626">
    <property type="entry name" value="Ubiquitin-like_dom"/>
</dbReference>
<dbReference type="SMART" id="SM00213">
    <property type="entry name" value="UBQ"/>
    <property type="match status" value="1"/>
</dbReference>
<dbReference type="AlphaFoldDB" id="K0RLK3"/>
<feature type="domain" description="Ubiquitin-like" evidence="2">
    <location>
        <begin position="128"/>
        <end position="203"/>
    </location>
</feature>
<gene>
    <name evidence="3" type="ORF">THAOC_26386</name>
</gene>
<organism evidence="3 4">
    <name type="scientific">Thalassiosira oceanica</name>
    <name type="common">Marine diatom</name>
    <dbReference type="NCBI Taxonomy" id="159749"/>
    <lineage>
        <taxon>Eukaryota</taxon>
        <taxon>Sar</taxon>
        <taxon>Stramenopiles</taxon>
        <taxon>Ochrophyta</taxon>
        <taxon>Bacillariophyta</taxon>
        <taxon>Coscinodiscophyceae</taxon>
        <taxon>Thalassiosirophycidae</taxon>
        <taxon>Thalassiosirales</taxon>
        <taxon>Thalassiosiraceae</taxon>
        <taxon>Thalassiosira</taxon>
    </lineage>
</organism>
<dbReference type="FunFam" id="3.10.20.90:FF:000160">
    <property type="entry name" value="Polyubiquitin-C"/>
    <property type="match status" value="1"/>
</dbReference>
<comment type="caution">
    <text evidence="3">The sequence shown here is derived from an EMBL/GenBank/DDBJ whole genome shotgun (WGS) entry which is preliminary data.</text>
</comment>
<dbReference type="OrthoDB" id="428577at2759"/>
<evidence type="ECO:0000256" key="1">
    <source>
        <dbReference type="SAM" id="MobiDB-lite"/>
    </source>
</evidence>
<keyword evidence="4" id="KW-1185">Reference proteome</keyword>
<evidence type="ECO:0000259" key="2">
    <source>
        <dbReference type="PROSITE" id="PS50053"/>
    </source>
</evidence>
<dbReference type="Gene3D" id="3.10.20.90">
    <property type="entry name" value="Phosphatidylinositol 3-kinase Catalytic Subunit, Chain A, domain 1"/>
    <property type="match status" value="1"/>
</dbReference>
<name>K0RLK3_THAOC</name>
<evidence type="ECO:0000313" key="3">
    <source>
        <dbReference type="EMBL" id="EJK54060.1"/>
    </source>
</evidence>
<dbReference type="InterPro" id="IPR029071">
    <property type="entry name" value="Ubiquitin-like_domsf"/>
</dbReference>
<protein>
    <recommendedName>
        <fullName evidence="2">Ubiquitin-like domain-containing protein</fullName>
    </recommendedName>
</protein>
<reference evidence="3 4" key="1">
    <citation type="journal article" date="2012" name="Genome Biol.">
        <title>Genome and low-iron response of an oceanic diatom adapted to chronic iron limitation.</title>
        <authorList>
            <person name="Lommer M."/>
            <person name="Specht M."/>
            <person name="Roy A.S."/>
            <person name="Kraemer L."/>
            <person name="Andreson R."/>
            <person name="Gutowska M.A."/>
            <person name="Wolf J."/>
            <person name="Bergner S.V."/>
            <person name="Schilhabel M.B."/>
            <person name="Klostermeier U.C."/>
            <person name="Beiko R.G."/>
            <person name="Rosenstiel P."/>
            <person name="Hippler M."/>
            <person name="Laroche J."/>
        </authorList>
    </citation>
    <scope>NUCLEOTIDE SEQUENCE [LARGE SCALE GENOMIC DNA]</scope>
    <source>
        <strain evidence="3 4">CCMP1005</strain>
    </source>
</reference>